<dbReference type="CDD" id="cd01949">
    <property type="entry name" value="GGDEF"/>
    <property type="match status" value="1"/>
</dbReference>
<dbReference type="PROSITE" id="PS50887">
    <property type="entry name" value="GGDEF"/>
    <property type="match status" value="1"/>
</dbReference>
<dbReference type="InterPro" id="IPR050469">
    <property type="entry name" value="Diguanylate_Cyclase"/>
</dbReference>
<keyword evidence="4" id="KW-0732">Signal</keyword>
<keyword evidence="3" id="KW-0812">Transmembrane</keyword>
<dbReference type="Gene3D" id="1.25.40.10">
    <property type="entry name" value="Tetratricopeptide repeat domain"/>
    <property type="match status" value="1"/>
</dbReference>
<dbReference type="PANTHER" id="PTHR45138">
    <property type="entry name" value="REGULATORY COMPONENTS OF SENSORY TRANSDUCTION SYSTEM"/>
    <property type="match status" value="1"/>
</dbReference>
<keyword evidence="3" id="KW-1133">Transmembrane helix</keyword>
<dbReference type="Pfam" id="PF00990">
    <property type="entry name" value="GGDEF"/>
    <property type="match status" value="1"/>
</dbReference>
<comment type="caution">
    <text evidence="6">The sequence shown here is derived from an EMBL/GenBank/DDBJ whole genome shotgun (WGS) entry which is preliminary data.</text>
</comment>
<dbReference type="Pfam" id="PF13424">
    <property type="entry name" value="TPR_12"/>
    <property type="match status" value="1"/>
</dbReference>
<evidence type="ECO:0000259" key="5">
    <source>
        <dbReference type="PROSITE" id="PS50887"/>
    </source>
</evidence>
<feature type="domain" description="GGDEF" evidence="5">
    <location>
        <begin position="510"/>
        <end position="641"/>
    </location>
</feature>
<dbReference type="SUPFAM" id="SSF48452">
    <property type="entry name" value="TPR-like"/>
    <property type="match status" value="2"/>
</dbReference>
<dbReference type="EMBL" id="BMXY01000003">
    <property type="protein sequence ID" value="GGZ67320.1"/>
    <property type="molecule type" value="Genomic_DNA"/>
</dbReference>
<evidence type="ECO:0000256" key="4">
    <source>
        <dbReference type="SAM" id="SignalP"/>
    </source>
</evidence>
<keyword evidence="7" id="KW-1185">Reference proteome</keyword>
<dbReference type="SMART" id="SM00028">
    <property type="entry name" value="TPR"/>
    <property type="match status" value="4"/>
</dbReference>
<dbReference type="SUPFAM" id="SSF55073">
    <property type="entry name" value="Nucleotide cyclase"/>
    <property type="match status" value="1"/>
</dbReference>
<sequence length="641" mass="70001">MSHGGAAVDETPRPTTPMPRLHASLLVLLLAALAATPAAAQVDRAAAFDKLFEQLDSERLNPATPEEGQADLARLRALVPPGDRRRELLYQSTECFQSPEDTRASLAFAQRGLAASRQLGDAEVEARFQLCEASLQSMLGDAQKGLALFTRGVEIARRSEHPALVGDALVLRGNMYSYLGRHAESLVDFMDAQRLYDGARQAERSEGNLQNIAIAYRRMGEYDKAREYLDRSRAIAQRHQDWGSLMVIALQTGFLHEDTGHPERALAYYDDALRIARQRLPVAEAAPVQMAIASAQAALGNAAQALEAVTAARAGFALIGDSSNEGMLDLLEGRARAIRGEADRALALLARAEATLQRDGNERYLEALYPVRAELHEKRGASAAALADYKRYLALREKRLAERSQQRALILREQSEASQRELESRRVAAEKSLREREAQAQAKARRWQRIALGLGVALIALLGLWIGRQITQARRLRVLALTDPLTGVANRRRIEVLGAQALADARADERPLSVIAFEIDGFEALREVHGQAAGDAVIARVAEACQHALRHADEIGRMGGERFLVLLPDSDIDSAGQIAERLRAEVESLRFDDLAPGLRVTISLGVAALAPGDEGLPRLLARADQALRKAQGAGRNCTRTT</sequence>
<reference evidence="7" key="1">
    <citation type="journal article" date="2019" name="Int. J. Syst. Evol. Microbiol.">
        <title>The Global Catalogue of Microorganisms (GCM) 10K type strain sequencing project: providing services to taxonomists for standard genome sequencing and annotation.</title>
        <authorList>
            <consortium name="The Broad Institute Genomics Platform"/>
            <consortium name="The Broad Institute Genome Sequencing Center for Infectious Disease"/>
            <person name="Wu L."/>
            <person name="Ma J."/>
        </authorList>
    </citation>
    <scope>NUCLEOTIDE SEQUENCE [LARGE SCALE GENOMIC DNA]</scope>
    <source>
        <strain evidence="7">KCTC 22558</strain>
    </source>
</reference>
<evidence type="ECO:0000256" key="1">
    <source>
        <dbReference type="ARBA" id="ARBA00012528"/>
    </source>
</evidence>
<dbReference type="Gene3D" id="3.30.70.270">
    <property type="match status" value="1"/>
</dbReference>
<dbReference type="EC" id="2.7.7.65" evidence="1"/>
<protein>
    <recommendedName>
        <fullName evidence="1">diguanylate cyclase</fullName>
        <ecNumber evidence="1">2.7.7.65</ecNumber>
    </recommendedName>
</protein>
<feature type="chain" id="PRO_5045278538" description="diguanylate cyclase" evidence="4">
    <location>
        <begin position="41"/>
        <end position="641"/>
    </location>
</feature>
<evidence type="ECO:0000256" key="2">
    <source>
        <dbReference type="ARBA" id="ARBA00034247"/>
    </source>
</evidence>
<dbReference type="SMART" id="SM00267">
    <property type="entry name" value="GGDEF"/>
    <property type="match status" value="1"/>
</dbReference>
<name>A0ABQ3C4Q0_9GAMM</name>
<dbReference type="Proteomes" id="UP000643403">
    <property type="component" value="Unassembled WGS sequence"/>
</dbReference>
<dbReference type="NCBIfam" id="TIGR00254">
    <property type="entry name" value="GGDEF"/>
    <property type="match status" value="1"/>
</dbReference>
<evidence type="ECO:0000256" key="3">
    <source>
        <dbReference type="SAM" id="Phobius"/>
    </source>
</evidence>
<dbReference type="InterPro" id="IPR011990">
    <property type="entry name" value="TPR-like_helical_dom_sf"/>
</dbReference>
<proteinExistence type="predicted"/>
<dbReference type="InterPro" id="IPR000160">
    <property type="entry name" value="GGDEF_dom"/>
</dbReference>
<evidence type="ECO:0000313" key="6">
    <source>
        <dbReference type="EMBL" id="GGZ67320.1"/>
    </source>
</evidence>
<comment type="catalytic activity">
    <reaction evidence="2">
        <text>2 GTP = 3',3'-c-di-GMP + 2 diphosphate</text>
        <dbReference type="Rhea" id="RHEA:24898"/>
        <dbReference type="ChEBI" id="CHEBI:33019"/>
        <dbReference type="ChEBI" id="CHEBI:37565"/>
        <dbReference type="ChEBI" id="CHEBI:58805"/>
        <dbReference type="EC" id="2.7.7.65"/>
    </reaction>
</comment>
<feature type="signal peptide" evidence="4">
    <location>
        <begin position="1"/>
        <end position="40"/>
    </location>
</feature>
<accession>A0ABQ3C4Q0</accession>
<organism evidence="6 7">
    <name type="scientific">Cognatilysobacter xinjiangensis</name>
    <dbReference type="NCBI Taxonomy" id="546892"/>
    <lineage>
        <taxon>Bacteria</taxon>
        <taxon>Pseudomonadati</taxon>
        <taxon>Pseudomonadota</taxon>
        <taxon>Gammaproteobacteria</taxon>
        <taxon>Lysobacterales</taxon>
        <taxon>Lysobacteraceae</taxon>
        <taxon>Cognatilysobacter</taxon>
    </lineage>
</organism>
<dbReference type="PANTHER" id="PTHR45138:SF9">
    <property type="entry name" value="DIGUANYLATE CYCLASE DGCM-RELATED"/>
    <property type="match status" value="1"/>
</dbReference>
<dbReference type="InterPro" id="IPR019734">
    <property type="entry name" value="TPR_rpt"/>
</dbReference>
<dbReference type="InterPro" id="IPR029787">
    <property type="entry name" value="Nucleotide_cyclase"/>
</dbReference>
<keyword evidence="3" id="KW-0472">Membrane</keyword>
<feature type="transmembrane region" description="Helical" evidence="3">
    <location>
        <begin position="447"/>
        <end position="467"/>
    </location>
</feature>
<dbReference type="InterPro" id="IPR043128">
    <property type="entry name" value="Rev_trsase/Diguanyl_cyclase"/>
</dbReference>
<gene>
    <name evidence="6" type="ORF">GCM10008101_21940</name>
</gene>
<evidence type="ECO:0000313" key="7">
    <source>
        <dbReference type="Proteomes" id="UP000643403"/>
    </source>
</evidence>